<name>A0A9P8UB97_9PEZI</name>
<dbReference type="PANTHER" id="PTHR30212">
    <property type="entry name" value="PROTEIN YIIM"/>
    <property type="match status" value="1"/>
</dbReference>
<dbReference type="AlphaFoldDB" id="A0A9P8UB97"/>
<evidence type="ECO:0000313" key="7">
    <source>
        <dbReference type="Proteomes" id="UP000758603"/>
    </source>
</evidence>
<dbReference type="InterPro" id="IPR001041">
    <property type="entry name" value="2Fe-2S_ferredoxin-type"/>
</dbReference>
<dbReference type="PROSITE" id="PS51085">
    <property type="entry name" value="2FE2S_FER_2"/>
    <property type="match status" value="1"/>
</dbReference>
<dbReference type="Pfam" id="PF00175">
    <property type="entry name" value="NAD_binding_1"/>
    <property type="match status" value="1"/>
</dbReference>
<keyword evidence="6" id="KW-0418">Kinase</keyword>
<feature type="domain" description="MOSC" evidence="4">
    <location>
        <begin position="31"/>
        <end position="168"/>
    </location>
</feature>
<dbReference type="InterPro" id="IPR011037">
    <property type="entry name" value="Pyrv_Knase-like_insert_dom_sf"/>
</dbReference>
<dbReference type="InterPro" id="IPR005302">
    <property type="entry name" value="MoCF_Sase_C"/>
</dbReference>
<keyword evidence="2" id="KW-0411">Iron-sulfur</keyword>
<keyword evidence="1" id="KW-0001">2Fe-2S</keyword>
<evidence type="ECO:0000259" key="4">
    <source>
        <dbReference type="PROSITE" id="PS51340"/>
    </source>
</evidence>
<evidence type="ECO:0000259" key="5">
    <source>
        <dbReference type="PROSITE" id="PS51384"/>
    </source>
</evidence>
<keyword evidence="7" id="KW-1185">Reference proteome</keyword>
<dbReference type="PROSITE" id="PS00197">
    <property type="entry name" value="2FE2S_FER_1"/>
    <property type="match status" value="1"/>
</dbReference>
<dbReference type="InterPro" id="IPR039261">
    <property type="entry name" value="FNR_nucleotide-bd"/>
</dbReference>
<protein>
    <submittedName>
        <fullName evidence="6">Pyruvate kinase-like protein</fullName>
    </submittedName>
</protein>
<keyword evidence="1" id="KW-0408">Iron</keyword>
<dbReference type="InterPro" id="IPR001433">
    <property type="entry name" value="OxRdtase_FAD/NAD-bd"/>
</dbReference>
<dbReference type="Gene3D" id="3.10.20.30">
    <property type="match status" value="1"/>
</dbReference>
<dbReference type="PANTHER" id="PTHR30212:SF2">
    <property type="entry name" value="PROTEIN YIIM"/>
    <property type="match status" value="1"/>
</dbReference>
<keyword evidence="6" id="KW-0808">Transferase</keyword>
<dbReference type="InterPro" id="IPR036010">
    <property type="entry name" value="2Fe-2S_ferredoxin-like_sf"/>
</dbReference>
<dbReference type="Pfam" id="PF00111">
    <property type="entry name" value="Fer2"/>
    <property type="match status" value="1"/>
</dbReference>
<reference evidence="6" key="1">
    <citation type="journal article" date="2021" name="Nat. Commun.">
        <title>Genetic determinants of endophytism in the Arabidopsis root mycobiome.</title>
        <authorList>
            <person name="Mesny F."/>
            <person name="Miyauchi S."/>
            <person name="Thiergart T."/>
            <person name="Pickel B."/>
            <person name="Atanasova L."/>
            <person name="Karlsson M."/>
            <person name="Huettel B."/>
            <person name="Barry K.W."/>
            <person name="Haridas S."/>
            <person name="Chen C."/>
            <person name="Bauer D."/>
            <person name="Andreopoulos W."/>
            <person name="Pangilinan J."/>
            <person name="LaButti K."/>
            <person name="Riley R."/>
            <person name="Lipzen A."/>
            <person name="Clum A."/>
            <person name="Drula E."/>
            <person name="Henrissat B."/>
            <person name="Kohler A."/>
            <person name="Grigoriev I.V."/>
            <person name="Martin F.M."/>
            <person name="Hacquard S."/>
        </authorList>
    </citation>
    <scope>NUCLEOTIDE SEQUENCE</scope>
    <source>
        <strain evidence="6">MPI-SDFR-AT-0073</strain>
    </source>
</reference>
<feature type="domain" description="2Fe-2S ferredoxin-type" evidence="3">
    <location>
        <begin position="497"/>
        <end position="576"/>
    </location>
</feature>
<dbReference type="RefSeq" id="XP_045951144.1">
    <property type="nucleotide sequence ID" value="XM_046101132.1"/>
</dbReference>
<organism evidence="6 7">
    <name type="scientific">Truncatella angustata</name>
    <dbReference type="NCBI Taxonomy" id="152316"/>
    <lineage>
        <taxon>Eukaryota</taxon>
        <taxon>Fungi</taxon>
        <taxon>Dikarya</taxon>
        <taxon>Ascomycota</taxon>
        <taxon>Pezizomycotina</taxon>
        <taxon>Sordariomycetes</taxon>
        <taxon>Xylariomycetidae</taxon>
        <taxon>Amphisphaeriales</taxon>
        <taxon>Sporocadaceae</taxon>
        <taxon>Truncatella</taxon>
    </lineage>
</organism>
<evidence type="ECO:0000259" key="3">
    <source>
        <dbReference type="PROSITE" id="PS51085"/>
    </source>
</evidence>
<dbReference type="GO" id="GO:0051537">
    <property type="term" value="F:2 iron, 2 sulfur cluster binding"/>
    <property type="evidence" value="ECO:0007669"/>
    <property type="project" value="UniProtKB-KW"/>
</dbReference>
<dbReference type="GO" id="GO:0016301">
    <property type="term" value="F:kinase activity"/>
    <property type="evidence" value="ECO:0007669"/>
    <property type="project" value="UniProtKB-KW"/>
</dbReference>
<dbReference type="EMBL" id="JAGPXC010000014">
    <property type="protein sequence ID" value="KAH6640070.1"/>
    <property type="molecule type" value="Genomic_DNA"/>
</dbReference>
<dbReference type="InterPro" id="IPR052353">
    <property type="entry name" value="Benzoxazolinone_Detox_Enz"/>
</dbReference>
<dbReference type="Gene3D" id="3.40.50.80">
    <property type="entry name" value="Nucleotide-binding domain of ferredoxin-NADP reductase (FNR) module"/>
    <property type="match status" value="1"/>
</dbReference>
<evidence type="ECO:0000313" key="6">
    <source>
        <dbReference type="EMBL" id="KAH6640070.1"/>
    </source>
</evidence>
<dbReference type="GO" id="GO:0030151">
    <property type="term" value="F:molybdenum ion binding"/>
    <property type="evidence" value="ECO:0007669"/>
    <property type="project" value="InterPro"/>
</dbReference>
<dbReference type="CDD" id="cd00207">
    <property type="entry name" value="fer2"/>
    <property type="match status" value="1"/>
</dbReference>
<accession>A0A9P8UB97</accession>
<dbReference type="SUPFAM" id="SSF63380">
    <property type="entry name" value="Riboflavin synthase domain-like"/>
    <property type="match status" value="1"/>
</dbReference>
<keyword evidence="1" id="KW-0479">Metal-binding</keyword>
<evidence type="ECO:0000256" key="2">
    <source>
        <dbReference type="ARBA" id="ARBA00023014"/>
    </source>
</evidence>
<dbReference type="InterPro" id="IPR012675">
    <property type="entry name" value="Beta-grasp_dom_sf"/>
</dbReference>
<feature type="domain" description="FAD-binding FR-type" evidence="5">
    <location>
        <begin position="231"/>
        <end position="332"/>
    </location>
</feature>
<comment type="caution">
    <text evidence="6">The sequence shown here is derived from an EMBL/GenBank/DDBJ whole genome shotgun (WGS) entry which is preliminary data.</text>
</comment>
<dbReference type="GeneID" id="70130024"/>
<keyword evidence="6" id="KW-0670">Pyruvate</keyword>
<gene>
    <name evidence="6" type="ORF">BKA67DRAFT_542595</name>
</gene>
<dbReference type="GO" id="GO:0016491">
    <property type="term" value="F:oxidoreductase activity"/>
    <property type="evidence" value="ECO:0007669"/>
    <property type="project" value="InterPro"/>
</dbReference>
<dbReference type="PROSITE" id="PS51340">
    <property type="entry name" value="MOSC"/>
    <property type="match status" value="1"/>
</dbReference>
<dbReference type="Gene3D" id="2.40.33.20">
    <property type="entry name" value="PK beta-barrel domain-like"/>
    <property type="match status" value="1"/>
</dbReference>
<dbReference type="SUPFAM" id="SSF50800">
    <property type="entry name" value="PK beta-barrel domain-like"/>
    <property type="match status" value="1"/>
</dbReference>
<sequence>MEVVAVSQSVPKEYELRGMKISTSIIRDPITSSNGYIELNESGVVGNRTAAHDGPVYVFFAENYDYWCSNLGVERSAWNWCHWGENITLKCKDEVHLEDDIHLGDVWRIGDSVQLEVCGSRIPCGKLAWRCGQSDLWLKPLADSGRVGVYLRVLQGGRIHPGDQAFLQSPSNDDMDVATITRVAYDTSLTTRDTLDILANHQLLLRMNRFFIMLKLWAIEDSLNKGKHAWKGWRDLEVTRVVKEGVGLKSFYFRPRDEQALANYLPGQFLSIQLPGNKTRNWTISDFPSRDSPSNYRVTIKDAGDASSWMHEHCIVGTILPVRSPAGRFFLDWGTQVAFRQVYISAGIGITPILAMMKAHSIHPKFARAQALWIHVTQNSGTLPFRDELAKLKLPLQRHLFFTHPLEADIDGDDYDYAGRPDPSWFEDILGASYTMNPLGASDMTLPTQMSSFHICGPTAFETSIRECLGKVGVPSRVIKSESFLPSGSITSDLNTARVKFAKSNVSAIWNQNSPKSLLELAESLGLTPDYGCRVGVCGSCAAKLMCGSVTGGVQMDGTVLTCSAMPASESVELEL</sequence>
<dbReference type="PROSITE" id="PS51384">
    <property type="entry name" value="FAD_FR"/>
    <property type="match status" value="1"/>
</dbReference>
<dbReference type="InterPro" id="IPR017938">
    <property type="entry name" value="Riboflavin_synthase-like_b-brl"/>
</dbReference>
<dbReference type="InterPro" id="IPR017927">
    <property type="entry name" value="FAD-bd_FR_type"/>
</dbReference>
<dbReference type="InterPro" id="IPR006058">
    <property type="entry name" value="2Fe2S_fd_BS"/>
</dbReference>
<dbReference type="Gene3D" id="2.40.30.10">
    <property type="entry name" value="Translation factors"/>
    <property type="match status" value="1"/>
</dbReference>
<proteinExistence type="predicted"/>
<dbReference type="Pfam" id="PF03473">
    <property type="entry name" value="MOSC"/>
    <property type="match status" value="1"/>
</dbReference>
<dbReference type="OrthoDB" id="5238236at2759"/>
<evidence type="ECO:0000256" key="1">
    <source>
        <dbReference type="ARBA" id="ARBA00022714"/>
    </source>
</evidence>
<dbReference type="SUPFAM" id="SSF52343">
    <property type="entry name" value="Ferredoxin reductase-like, C-terminal NADP-linked domain"/>
    <property type="match status" value="1"/>
</dbReference>
<dbReference type="Proteomes" id="UP000758603">
    <property type="component" value="Unassembled WGS sequence"/>
</dbReference>
<dbReference type="GO" id="GO:0030170">
    <property type="term" value="F:pyridoxal phosphate binding"/>
    <property type="evidence" value="ECO:0007669"/>
    <property type="project" value="InterPro"/>
</dbReference>
<dbReference type="SUPFAM" id="SSF54292">
    <property type="entry name" value="2Fe-2S ferredoxin-like"/>
    <property type="match status" value="1"/>
</dbReference>